<dbReference type="EMBL" id="CP031311">
    <property type="protein sequence ID" value="QCC46255.1"/>
    <property type="molecule type" value="Genomic_DNA"/>
</dbReference>
<proteinExistence type="predicted"/>
<evidence type="ECO:0000313" key="1">
    <source>
        <dbReference type="EMBL" id="QCC46255.1"/>
    </source>
</evidence>
<evidence type="ECO:0000313" key="3">
    <source>
        <dbReference type="Proteomes" id="UP000236740"/>
    </source>
</evidence>
<keyword evidence="3" id="KW-1185">Reference proteome</keyword>
<organism evidence="2 3">
    <name type="scientific">Halobellus limi</name>
    <dbReference type="NCBI Taxonomy" id="699433"/>
    <lineage>
        <taxon>Archaea</taxon>
        <taxon>Methanobacteriati</taxon>
        <taxon>Methanobacteriota</taxon>
        <taxon>Stenosarchaea group</taxon>
        <taxon>Halobacteria</taxon>
        <taxon>Halobacteriales</taxon>
        <taxon>Haloferacaceae</taxon>
        <taxon>Halobellus</taxon>
    </lineage>
</organism>
<dbReference type="Proteomes" id="UP000296733">
    <property type="component" value="Chromosome"/>
</dbReference>
<dbReference type="Pfam" id="PF24453">
    <property type="entry name" value="DUF7569"/>
    <property type="match status" value="1"/>
</dbReference>
<dbReference type="RefSeq" id="WP_103991146.1">
    <property type="nucleotide sequence ID" value="NZ_CP031311.1"/>
</dbReference>
<dbReference type="InterPro" id="IPR055991">
    <property type="entry name" value="DUF7569"/>
</dbReference>
<reference evidence="2 3" key="1">
    <citation type="submission" date="2016-10" db="EMBL/GenBank/DDBJ databases">
        <authorList>
            <person name="de Groot N.N."/>
        </authorList>
    </citation>
    <scope>NUCLEOTIDE SEQUENCE [LARGE SCALE GENOMIC DNA]</scope>
    <source>
        <strain evidence="2 3">CGMCC 1.10331</strain>
    </source>
</reference>
<dbReference type="KEGG" id="hlm:DV707_00335"/>
<dbReference type="EMBL" id="FNVN01000001">
    <property type="protein sequence ID" value="SEG06672.1"/>
    <property type="molecule type" value="Genomic_DNA"/>
</dbReference>
<evidence type="ECO:0000313" key="2">
    <source>
        <dbReference type="EMBL" id="SEG06672.1"/>
    </source>
</evidence>
<accession>A0A1H5X4J3</accession>
<name>A0A1H5X4J3_9EURY</name>
<evidence type="ECO:0008006" key="5">
    <source>
        <dbReference type="Google" id="ProtNLM"/>
    </source>
</evidence>
<dbReference type="Proteomes" id="UP000236740">
    <property type="component" value="Unassembled WGS sequence"/>
</dbReference>
<dbReference type="GeneID" id="39856489"/>
<protein>
    <recommendedName>
        <fullName evidence="5">Small CPxCG-related zinc finger protein</fullName>
    </recommendedName>
</protein>
<sequence length="70" mass="7817">MTGSEPCDACGDPIEEALARTVQLNVDRSEVDNQRLCPACFADWIERYRTEMQPRATESPVDSDADIIVD</sequence>
<dbReference type="AlphaFoldDB" id="A0A1H5X4J3"/>
<evidence type="ECO:0000313" key="4">
    <source>
        <dbReference type="Proteomes" id="UP000296733"/>
    </source>
</evidence>
<dbReference type="OrthoDB" id="252013at2157"/>
<gene>
    <name evidence="1" type="ORF">DV707_00335</name>
    <name evidence="2" type="ORF">SAMN04488133_1493</name>
</gene>
<reference evidence="1 4" key="2">
    <citation type="journal article" date="2019" name="Nat. Commun.">
        <title>A new type of DNA phosphorothioation-based antiviral system in archaea.</title>
        <authorList>
            <person name="Xiong L."/>
            <person name="Liu S."/>
            <person name="Chen S."/>
            <person name="Xiao Y."/>
            <person name="Zhu B."/>
            <person name="Gao Y."/>
            <person name="Zhang Y."/>
            <person name="Chen B."/>
            <person name="Luo J."/>
            <person name="Deng Z."/>
            <person name="Chen X."/>
            <person name="Wang L."/>
            <person name="Chen S."/>
        </authorList>
    </citation>
    <scope>NUCLEOTIDE SEQUENCE [LARGE SCALE GENOMIC DNA]</scope>
    <source>
        <strain evidence="1 4">CGMCC 1.10331</strain>
    </source>
</reference>